<organism evidence="2 3">
    <name type="scientific">Rotaria magnacalcarata</name>
    <dbReference type="NCBI Taxonomy" id="392030"/>
    <lineage>
        <taxon>Eukaryota</taxon>
        <taxon>Metazoa</taxon>
        <taxon>Spiralia</taxon>
        <taxon>Gnathifera</taxon>
        <taxon>Rotifera</taxon>
        <taxon>Eurotatoria</taxon>
        <taxon>Bdelloidea</taxon>
        <taxon>Philodinida</taxon>
        <taxon>Philodinidae</taxon>
        <taxon>Rotaria</taxon>
    </lineage>
</organism>
<evidence type="ECO:0000313" key="3">
    <source>
        <dbReference type="Proteomes" id="UP000663866"/>
    </source>
</evidence>
<dbReference type="Proteomes" id="UP000663866">
    <property type="component" value="Unassembled WGS sequence"/>
</dbReference>
<reference evidence="2" key="1">
    <citation type="submission" date="2021-02" db="EMBL/GenBank/DDBJ databases">
        <authorList>
            <person name="Nowell W R."/>
        </authorList>
    </citation>
    <scope>NUCLEOTIDE SEQUENCE</scope>
</reference>
<comment type="caution">
    <text evidence="2">The sequence shown here is derived from an EMBL/GenBank/DDBJ whole genome shotgun (WGS) entry which is preliminary data.</text>
</comment>
<evidence type="ECO:0000313" key="2">
    <source>
        <dbReference type="EMBL" id="CAF4694489.1"/>
    </source>
</evidence>
<dbReference type="EMBL" id="CAJOBG010098852">
    <property type="protein sequence ID" value="CAF4694489.1"/>
    <property type="molecule type" value="Genomic_DNA"/>
</dbReference>
<feature type="non-terminal residue" evidence="2">
    <location>
        <position position="81"/>
    </location>
</feature>
<keyword evidence="3" id="KW-1185">Reference proteome</keyword>
<evidence type="ECO:0000256" key="1">
    <source>
        <dbReference type="SAM" id="MobiDB-lite"/>
    </source>
</evidence>
<protein>
    <submittedName>
        <fullName evidence="2">Uncharacterized protein</fullName>
    </submittedName>
</protein>
<dbReference type="AlphaFoldDB" id="A0A821HVD3"/>
<name>A0A821HVD3_9BILA</name>
<accession>A0A821HVD3</accession>
<gene>
    <name evidence="2" type="ORF">OVN521_LOCUS48181</name>
</gene>
<feature type="region of interest" description="Disordered" evidence="1">
    <location>
        <begin position="60"/>
        <end position="81"/>
    </location>
</feature>
<proteinExistence type="predicted"/>
<sequence>MISQYDAPDTNNVQDLFDLGTDFNDTLNNTQQQSQQTSTPATLIQSIVPSSSSSILNHQSTNIYQQQTQPRLTYIQQTRAP</sequence>